<accession>A0A3M0CWX4</accession>
<organism evidence="1 2">
    <name type="scientific">Eilatimonas milleporae</name>
    <dbReference type="NCBI Taxonomy" id="911205"/>
    <lineage>
        <taxon>Bacteria</taxon>
        <taxon>Pseudomonadati</taxon>
        <taxon>Pseudomonadota</taxon>
        <taxon>Alphaproteobacteria</taxon>
        <taxon>Kordiimonadales</taxon>
        <taxon>Kordiimonadaceae</taxon>
        <taxon>Eilatimonas</taxon>
    </lineage>
</organism>
<comment type="caution">
    <text evidence="1">The sequence shown here is derived from an EMBL/GenBank/DDBJ whole genome shotgun (WGS) entry which is preliminary data.</text>
</comment>
<evidence type="ECO:0000313" key="1">
    <source>
        <dbReference type="EMBL" id="RMB11949.1"/>
    </source>
</evidence>
<gene>
    <name evidence="1" type="ORF">BXY39_0437</name>
</gene>
<dbReference type="AlphaFoldDB" id="A0A3M0CWX4"/>
<reference evidence="1 2" key="1">
    <citation type="submission" date="2018-10" db="EMBL/GenBank/DDBJ databases">
        <title>Genomic Encyclopedia of Archaeal and Bacterial Type Strains, Phase II (KMG-II): from individual species to whole genera.</title>
        <authorList>
            <person name="Goeker M."/>
        </authorList>
    </citation>
    <scope>NUCLEOTIDE SEQUENCE [LARGE SCALE GENOMIC DNA]</scope>
    <source>
        <strain evidence="1 2">DSM 25217</strain>
    </source>
</reference>
<dbReference type="RefSeq" id="WP_121937174.1">
    <property type="nucleotide sequence ID" value="NZ_REFR01000009.1"/>
</dbReference>
<evidence type="ECO:0000313" key="2">
    <source>
        <dbReference type="Proteomes" id="UP000271227"/>
    </source>
</evidence>
<dbReference type="Proteomes" id="UP000271227">
    <property type="component" value="Unassembled WGS sequence"/>
</dbReference>
<dbReference type="Pfam" id="PF11351">
    <property type="entry name" value="GTA_holin_3TM"/>
    <property type="match status" value="1"/>
</dbReference>
<dbReference type="EMBL" id="REFR01000009">
    <property type="protein sequence ID" value="RMB11949.1"/>
    <property type="molecule type" value="Genomic_DNA"/>
</dbReference>
<dbReference type="InterPro" id="IPR021497">
    <property type="entry name" value="GTA_holin_3TM"/>
</dbReference>
<name>A0A3M0CWX4_9PROT</name>
<proteinExistence type="predicted"/>
<dbReference type="InParanoid" id="A0A3M0CWX4"/>
<protein>
    <submittedName>
        <fullName evidence="1">Holin (3TMs family)</fullName>
    </submittedName>
</protein>
<sequence>MIGLLDDLIGGLFGIVGKAVVDKDKVRQAEHDIRKLVMSSHLAQIAVNRQEAAHASLLVAGWRPFIGWVCGFSLLYKFILYPFLQFALVVFTPDFPVDQLPRIEAGEMTAILMGMLGLGGMRTYEKLKGVSRER</sequence>
<dbReference type="OrthoDB" id="1433389at2"/>
<keyword evidence="2" id="KW-1185">Reference proteome</keyword>